<evidence type="ECO:0000256" key="2">
    <source>
        <dbReference type="ARBA" id="ARBA00022553"/>
    </source>
</evidence>
<dbReference type="CDD" id="cd05918">
    <property type="entry name" value="A_NRPS_SidN3_like"/>
    <property type="match status" value="1"/>
</dbReference>
<keyword evidence="6" id="KW-1185">Reference proteome</keyword>
<reference evidence="5 6" key="1">
    <citation type="journal article" date="2020" name="Genome Biol. Evol.">
        <title>A new high-quality draft genome assembly of the Chinese cordyceps Ophiocordyceps sinensis.</title>
        <authorList>
            <person name="Shu R."/>
            <person name="Zhang J."/>
            <person name="Meng Q."/>
            <person name="Zhang H."/>
            <person name="Zhou G."/>
            <person name="Li M."/>
            <person name="Wu P."/>
            <person name="Zhao Y."/>
            <person name="Chen C."/>
            <person name="Qin Q."/>
        </authorList>
    </citation>
    <scope>NUCLEOTIDE SEQUENCE [LARGE SCALE GENOMIC DNA]</scope>
    <source>
        <strain evidence="5 6">IOZ07</strain>
    </source>
</reference>
<dbReference type="InterPro" id="IPR020845">
    <property type="entry name" value="AMP-binding_CS"/>
</dbReference>
<evidence type="ECO:0000256" key="3">
    <source>
        <dbReference type="ARBA" id="ARBA00022598"/>
    </source>
</evidence>
<sequence length="1253" mass="136003">MHVCIFKPSRCDGVPTHRRLSAHLETPNPEGQGNHVPFSLVLTAWALLLKFYLATDLVSFASCGIGNAEDDEQGDVFQHLIHSLEISDDDTISDAVGRVQAPATQRPFDPALLPCINTMLVRRKVTDAAPETARQMDVCLSVTSSRGVLSMDMELCATKFSQPLAHRLLRTYHHILALVSNASPSQTAASIDPLTGQDLADICEWNAHVPRRRDACLHGIFEEHARSRSRAPAVCSWDGDLTYAELDALSTRLAHKLARLGVGPEVLVPYAFEKSLYAVVSTLAVLKAGGAFVPVDASQPRDRLESIISRVGASLILASPTTAPAFEGLLLTVLVVDGPLLAGLPEQEHNPCSGVGPDNSAFVLFTSGSTGEPKGVVQEHASACTVNEAYGESLFVDAASRVLNFAAYTFDVSTVDVFNTLFHGGCVCIPSEDDRLNDLVRVINEFRVNWVDLTPSFAMASMPRPGDVPTLKTLVLAGEEVKREHVAHFTGTMRVINCYGPAEAGGCLANVYHGAPSQPQTVGVALKSARCWIVDLKSPRRLAPIGAVGELVVEGPALARGYLEDPSKTDAAFFRFPGWRPGETRLARFYRTGDVVRYRPDGMIDFVGRRDTQVKIRGQRVELTEIEQLLSGDNAVKGCLVEFPQSGVYAKRLVGLVEPRLGHGPLPPLELLPAQVLLESGFSLSETTKALAKRVPAYMMPATWLVVTSLPLTESKKVDRRRVRLWLAGLPVSDLEAVPVIPPANTLALDIGHKVGEMIANGNSQVLAALDRRNLDLGAVDSIQAMTLSKWIRDRYGLRLSVDKLTRPGLTVDELARAVAAFRDGQGAEKLQGLDILDDRRLDILDEVYMLSRAFSGKSPIHRRSPAAPVSTVLLTGGTGFLGIEILHQLVCNDAITKVFVLVRTTSVQHGRARIVAAATRAAWWSPSFHDRVEVWPGDLARVKLGLSDRQWDRVTGNSGAPIDAVIHNGAAVRWTLGYQSLKGQNTISTLQLLEAMAARPSGGRFVYVSGGQVLSAGDDDENLMAAQGAHRTGYAQTKVVSELLVKRFSESQGGRGHVVRVVKPSYIIGDAQRGMANQGDYLWALTKSVIELGAYSRDGRDGWLFASDVASVARAVCLCSSETPSEQTDTPPQTVVKMLDGLVMRDFWNVLTRDFGYGLEAVDGAEWWRLLRAHVERAGSRHCLWALQDILAAEAGEIASTATVPTAAMAATSAGMRRAVRSNVRYLRHYFPSLGSRHNMSHLGEPSLMARD</sequence>
<name>A0A8H4LWT6_9HYPO</name>
<dbReference type="EMBL" id="JAAVMX010000006">
    <property type="protein sequence ID" value="KAF4506953.1"/>
    <property type="molecule type" value="Genomic_DNA"/>
</dbReference>
<dbReference type="SUPFAM" id="SSF47336">
    <property type="entry name" value="ACP-like"/>
    <property type="match status" value="1"/>
</dbReference>
<protein>
    <recommendedName>
        <fullName evidence="4">Carrier domain-containing protein</fullName>
    </recommendedName>
</protein>
<dbReference type="InterPro" id="IPR036291">
    <property type="entry name" value="NAD(P)-bd_dom_sf"/>
</dbReference>
<comment type="caution">
    <text evidence="5">The sequence shown here is derived from an EMBL/GenBank/DDBJ whole genome shotgun (WGS) entry which is preliminary data.</text>
</comment>
<dbReference type="InterPro" id="IPR000873">
    <property type="entry name" value="AMP-dep_synth/lig_dom"/>
</dbReference>
<dbReference type="InterPro" id="IPR045851">
    <property type="entry name" value="AMP-bd_C_sf"/>
</dbReference>
<keyword evidence="3" id="KW-0436">Ligase</keyword>
<accession>A0A8H4LWT6</accession>
<dbReference type="Gene3D" id="3.30.559.30">
    <property type="entry name" value="Nonribosomal peptide synthetase, condensation domain"/>
    <property type="match status" value="1"/>
</dbReference>
<evidence type="ECO:0000259" key="4">
    <source>
        <dbReference type="PROSITE" id="PS50075"/>
    </source>
</evidence>
<organism evidence="5 6">
    <name type="scientific">Ophiocordyceps sinensis</name>
    <dbReference type="NCBI Taxonomy" id="72228"/>
    <lineage>
        <taxon>Eukaryota</taxon>
        <taxon>Fungi</taxon>
        <taxon>Dikarya</taxon>
        <taxon>Ascomycota</taxon>
        <taxon>Pezizomycotina</taxon>
        <taxon>Sordariomycetes</taxon>
        <taxon>Hypocreomycetidae</taxon>
        <taxon>Hypocreales</taxon>
        <taxon>Ophiocordycipitaceae</taxon>
        <taxon>Ophiocordyceps</taxon>
    </lineage>
</organism>
<feature type="domain" description="Carrier" evidence="4">
    <location>
        <begin position="742"/>
        <end position="823"/>
    </location>
</feature>
<evidence type="ECO:0000313" key="6">
    <source>
        <dbReference type="Proteomes" id="UP000557566"/>
    </source>
</evidence>
<dbReference type="InterPro" id="IPR010071">
    <property type="entry name" value="AA_adenyl_dom"/>
</dbReference>
<dbReference type="GO" id="GO:0016874">
    <property type="term" value="F:ligase activity"/>
    <property type="evidence" value="ECO:0007669"/>
    <property type="project" value="UniProtKB-KW"/>
</dbReference>
<dbReference type="PROSITE" id="PS00455">
    <property type="entry name" value="AMP_BINDING"/>
    <property type="match status" value="1"/>
</dbReference>
<dbReference type="FunFam" id="3.40.50.12780:FF:000014">
    <property type="entry name" value="Nonribosomal peptide synthetase 1"/>
    <property type="match status" value="1"/>
</dbReference>
<dbReference type="PANTHER" id="PTHR44845:SF4">
    <property type="entry name" value="NONRIBOSOMAL PEPTIDE SYNTHASE INPA"/>
    <property type="match status" value="1"/>
</dbReference>
<dbReference type="Proteomes" id="UP000557566">
    <property type="component" value="Unassembled WGS sequence"/>
</dbReference>
<dbReference type="AlphaFoldDB" id="A0A8H4LWT6"/>
<evidence type="ECO:0000313" key="5">
    <source>
        <dbReference type="EMBL" id="KAF4506953.1"/>
    </source>
</evidence>
<dbReference type="InterPro" id="IPR013120">
    <property type="entry name" value="FAR_NAD-bd"/>
</dbReference>
<dbReference type="SUPFAM" id="SSF51735">
    <property type="entry name" value="NAD(P)-binding Rossmann-fold domains"/>
    <property type="match status" value="1"/>
</dbReference>
<dbReference type="InterPro" id="IPR042099">
    <property type="entry name" value="ANL_N_sf"/>
</dbReference>
<gene>
    <name evidence="5" type="ORF">G6O67_005634</name>
</gene>
<dbReference type="SUPFAM" id="SSF52777">
    <property type="entry name" value="CoA-dependent acyltransferases"/>
    <property type="match status" value="1"/>
</dbReference>
<dbReference type="Pfam" id="PF00550">
    <property type="entry name" value="PP-binding"/>
    <property type="match status" value="1"/>
</dbReference>
<dbReference type="InterPro" id="IPR009081">
    <property type="entry name" value="PP-bd_ACP"/>
</dbReference>
<dbReference type="Pfam" id="PF07993">
    <property type="entry name" value="NAD_binding_4"/>
    <property type="match status" value="1"/>
</dbReference>
<dbReference type="Pfam" id="PF00501">
    <property type="entry name" value="AMP-binding"/>
    <property type="match status" value="1"/>
</dbReference>
<proteinExistence type="predicted"/>
<dbReference type="Gene3D" id="3.30.300.30">
    <property type="match status" value="1"/>
</dbReference>
<evidence type="ECO:0000256" key="1">
    <source>
        <dbReference type="ARBA" id="ARBA00022450"/>
    </source>
</evidence>
<dbReference type="OrthoDB" id="4895341at2759"/>
<dbReference type="NCBIfam" id="TIGR01733">
    <property type="entry name" value="AA-adenyl-dom"/>
    <property type="match status" value="1"/>
</dbReference>
<dbReference type="PANTHER" id="PTHR44845">
    <property type="entry name" value="CARRIER DOMAIN-CONTAINING PROTEIN"/>
    <property type="match status" value="1"/>
</dbReference>
<dbReference type="InterPro" id="IPR036736">
    <property type="entry name" value="ACP-like_sf"/>
</dbReference>
<dbReference type="Gene3D" id="3.40.50.720">
    <property type="entry name" value="NAD(P)-binding Rossmann-like Domain"/>
    <property type="match status" value="1"/>
</dbReference>
<dbReference type="SUPFAM" id="SSF56801">
    <property type="entry name" value="Acetyl-CoA synthetase-like"/>
    <property type="match status" value="1"/>
</dbReference>
<keyword evidence="2" id="KW-0597">Phosphoprotein</keyword>
<dbReference type="PROSITE" id="PS50075">
    <property type="entry name" value="CARRIER"/>
    <property type="match status" value="1"/>
</dbReference>
<dbReference type="Gene3D" id="3.40.50.12780">
    <property type="entry name" value="N-terminal domain of ligase-like"/>
    <property type="match status" value="1"/>
</dbReference>
<keyword evidence="1" id="KW-0596">Phosphopantetheine</keyword>